<proteinExistence type="predicted"/>
<gene>
    <name evidence="1" type="ORF">Anapl_00963</name>
</gene>
<dbReference type="EMBL" id="KB743005">
    <property type="protein sequence ID" value="EOB02065.1"/>
    <property type="molecule type" value="Genomic_DNA"/>
</dbReference>
<keyword evidence="2" id="KW-1185">Reference proteome</keyword>
<sequence length="433" mass="48287">MTYCNTLEVEEIYLDFVETTAPSSPYTIFSGHSMVYIYILDHSDDQILKIHVYVLILHLAPRQRSVSVAQFCGDVQSELIWAIIRSRREYWMCPDFCAGWWVSGREKIPHADEPDGSFLPAHARMLEKYPQQRGLPKGYKGAIAIRRSKAQLKKHLQSSTNYSPAQRAVAAQEAVLPMSCTVGLVLNRIIQQVKTYFTHLQMRGTLGGFTPGSDAHSTNSFQLVPSKNEELSAAWLDALPGSDSDKKENEVRPIKDMSIIYGPGIGFVPRDTFMAIRELDFTVHTFSAVGYHKTPCILEADCISMYYPFKVTCLVYHGSKKEEHKQEMSTELGRGTNQAQQGHLLHPNLKVALGNQGKLSSAAEAEPLGGVEALMPAQHHSQPAHDRELTNSGLRSANSFSPRCGSQLCCINVRKRDGKAGPFTLCNDNQMLK</sequence>
<dbReference type="AlphaFoldDB" id="R0LK62"/>
<reference evidence="2" key="1">
    <citation type="journal article" date="2013" name="Nat. Genet.">
        <title>The duck genome and transcriptome provide insight into an avian influenza virus reservoir species.</title>
        <authorList>
            <person name="Huang Y."/>
            <person name="Li Y."/>
            <person name="Burt D.W."/>
            <person name="Chen H."/>
            <person name="Zhang Y."/>
            <person name="Qian W."/>
            <person name="Kim H."/>
            <person name="Gan S."/>
            <person name="Zhao Y."/>
            <person name="Li J."/>
            <person name="Yi K."/>
            <person name="Feng H."/>
            <person name="Zhu P."/>
            <person name="Li B."/>
            <person name="Liu Q."/>
            <person name="Fairley S."/>
            <person name="Magor K.E."/>
            <person name="Du Z."/>
            <person name="Hu X."/>
            <person name="Goodman L."/>
            <person name="Tafer H."/>
            <person name="Vignal A."/>
            <person name="Lee T."/>
            <person name="Kim K.W."/>
            <person name="Sheng Z."/>
            <person name="An Y."/>
            <person name="Searle S."/>
            <person name="Herrero J."/>
            <person name="Groenen M.A."/>
            <person name="Crooijmans R.P."/>
            <person name="Faraut T."/>
            <person name="Cai Q."/>
            <person name="Webster R.G."/>
            <person name="Aldridge J.R."/>
            <person name="Warren W.C."/>
            <person name="Bartschat S."/>
            <person name="Kehr S."/>
            <person name="Marz M."/>
            <person name="Stadler P.F."/>
            <person name="Smith J."/>
            <person name="Kraus R.H."/>
            <person name="Zhao Y."/>
            <person name="Ren L."/>
            <person name="Fei J."/>
            <person name="Morisson M."/>
            <person name="Kaiser P."/>
            <person name="Griffin D.K."/>
            <person name="Rao M."/>
            <person name="Pitel F."/>
            <person name="Wang J."/>
            <person name="Li N."/>
        </authorList>
    </citation>
    <scope>NUCLEOTIDE SEQUENCE [LARGE SCALE GENOMIC DNA]</scope>
</reference>
<organism evidence="1 2">
    <name type="scientific">Anas platyrhynchos</name>
    <name type="common">Mallard</name>
    <name type="synonym">Anas boschas</name>
    <dbReference type="NCBI Taxonomy" id="8839"/>
    <lineage>
        <taxon>Eukaryota</taxon>
        <taxon>Metazoa</taxon>
        <taxon>Chordata</taxon>
        <taxon>Craniata</taxon>
        <taxon>Vertebrata</taxon>
        <taxon>Euteleostomi</taxon>
        <taxon>Archelosauria</taxon>
        <taxon>Archosauria</taxon>
        <taxon>Dinosauria</taxon>
        <taxon>Saurischia</taxon>
        <taxon>Theropoda</taxon>
        <taxon>Coelurosauria</taxon>
        <taxon>Aves</taxon>
        <taxon>Neognathae</taxon>
        <taxon>Galloanserae</taxon>
        <taxon>Anseriformes</taxon>
        <taxon>Anatidae</taxon>
        <taxon>Anatinae</taxon>
        <taxon>Anas</taxon>
    </lineage>
</organism>
<dbReference type="Proteomes" id="UP000296049">
    <property type="component" value="Unassembled WGS sequence"/>
</dbReference>
<name>R0LK62_ANAPL</name>
<protein>
    <submittedName>
        <fullName evidence="1">Uncharacterized protein</fullName>
    </submittedName>
</protein>
<evidence type="ECO:0000313" key="2">
    <source>
        <dbReference type="Proteomes" id="UP000296049"/>
    </source>
</evidence>
<accession>R0LK62</accession>
<evidence type="ECO:0000313" key="1">
    <source>
        <dbReference type="EMBL" id="EOB02065.1"/>
    </source>
</evidence>